<evidence type="ECO:0000256" key="1">
    <source>
        <dbReference type="SAM" id="MobiDB-lite"/>
    </source>
</evidence>
<gene>
    <name evidence="2" type="ORF">LR48_Vigan11g140900</name>
</gene>
<name>A0A0L9VTH2_PHAAN</name>
<organism evidence="2 3">
    <name type="scientific">Phaseolus angularis</name>
    <name type="common">Azuki bean</name>
    <name type="synonym">Vigna angularis</name>
    <dbReference type="NCBI Taxonomy" id="3914"/>
    <lineage>
        <taxon>Eukaryota</taxon>
        <taxon>Viridiplantae</taxon>
        <taxon>Streptophyta</taxon>
        <taxon>Embryophyta</taxon>
        <taxon>Tracheophyta</taxon>
        <taxon>Spermatophyta</taxon>
        <taxon>Magnoliopsida</taxon>
        <taxon>eudicotyledons</taxon>
        <taxon>Gunneridae</taxon>
        <taxon>Pentapetalae</taxon>
        <taxon>rosids</taxon>
        <taxon>fabids</taxon>
        <taxon>Fabales</taxon>
        <taxon>Fabaceae</taxon>
        <taxon>Papilionoideae</taxon>
        <taxon>50 kb inversion clade</taxon>
        <taxon>NPAAA clade</taxon>
        <taxon>indigoferoid/millettioid clade</taxon>
        <taxon>Phaseoleae</taxon>
        <taxon>Vigna</taxon>
    </lineage>
</organism>
<feature type="region of interest" description="Disordered" evidence="1">
    <location>
        <begin position="1"/>
        <end position="45"/>
    </location>
</feature>
<dbReference type="Proteomes" id="UP000053144">
    <property type="component" value="Chromosome 11"/>
</dbReference>
<evidence type="ECO:0000313" key="3">
    <source>
        <dbReference type="Proteomes" id="UP000053144"/>
    </source>
</evidence>
<reference evidence="3" key="1">
    <citation type="journal article" date="2015" name="Proc. Natl. Acad. Sci. U.S.A.">
        <title>Genome sequencing of adzuki bean (Vigna angularis) provides insight into high starch and low fat accumulation and domestication.</title>
        <authorList>
            <person name="Yang K."/>
            <person name="Tian Z."/>
            <person name="Chen C."/>
            <person name="Luo L."/>
            <person name="Zhao B."/>
            <person name="Wang Z."/>
            <person name="Yu L."/>
            <person name="Li Y."/>
            <person name="Sun Y."/>
            <person name="Li W."/>
            <person name="Chen Y."/>
            <person name="Li Y."/>
            <person name="Zhang Y."/>
            <person name="Ai D."/>
            <person name="Zhao J."/>
            <person name="Shang C."/>
            <person name="Ma Y."/>
            <person name="Wu B."/>
            <person name="Wang M."/>
            <person name="Gao L."/>
            <person name="Sun D."/>
            <person name="Zhang P."/>
            <person name="Guo F."/>
            <person name="Wang W."/>
            <person name="Li Y."/>
            <person name="Wang J."/>
            <person name="Varshney R.K."/>
            <person name="Wang J."/>
            <person name="Ling H.Q."/>
            <person name="Wan P."/>
        </authorList>
    </citation>
    <scope>NUCLEOTIDE SEQUENCE</scope>
    <source>
        <strain evidence="3">cv. Jingnong 6</strain>
    </source>
</reference>
<evidence type="ECO:0000313" key="2">
    <source>
        <dbReference type="EMBL" id="KOM58375.1"/>
    </source>
</evidence>
<proteinExistence type="predicted"/>
<dbReference type="EMBL" id="CM003381">
    <property type="protein sequence ID" value="KOM58375.1"/>
    <property type="molecule type" value="Genomic_DNA"/>
</dbReference>
<dbReference type="Gramene" id="KOM58375">
    <property type="protein sequence ID" value="KOM58375"/>
    <property type="gene ID" value="LR48_Vigan11g140900"/>
</dbReference>
<feature type="compositionally biased region" description="Polar residues" evidence="1">
    <location>
        <begin position="1"/>
        <end position="10"/>
    </location>
</feature>
<dbReference type="AlphaFoldDB" id="A0A0L9VTH2"/>
<accession>A0A0L9VTH2</accession>
<feature type="compositionally biased region" description="Basic and acidic residues" evidence="1">
    <location>
        <begin position="15"/>
        <end position="42"/>
    </location>
</feature>
<sequence length="135" mass="14903">MPSAAKSTLGQELMEDVRPDKTRTLVQKPGREDARPTKEVRSVQRQQRGVCLEKEEELLVLHSSSTSMECPVADQRPSSAVEEMLHSCLGTSYIGIGAEPARQQSLLGSSCGRHFTARSDLEDETVRPQNFLAGY</sequence>
<protein>
    <submittedName>
        <fullName evidence="2">Uncharacterized protein</fullName>
    </submittedName>
</protein>